<dbReference type="EC" id="2.7.13.3" evidence="4"/>
<dbReference type="GO" id="GO:0016036">
    <property type="term" value="P:cellular response to phosphate starvation"/>
    <property type="evidence" value="ECO:0007669"/>
    <property type="project" value="TreeGrafter"/>
</dbReference>
<comment type="catalytic activity">
    <reaction evidence="1">
        <text>ATP + protein L-histidine = ADP + protein N-phospho-L-histidine.</text>
        <dbReference type="EC" id="2.7.13.3"/>
    </reaction>
</comment>
<dbReference type="PATRIC" id="fig|218284.4.peg.843"/>
<dbReference type="CDD" id="cd00130">
    <property type="entry name" value="PAS"/>
    <property type="match status" value="1"/>
</dbReference>
<dbReference type="Gene3D" id="1.10.8.500">
    <property type="entry name" value="HAMP domain in histidine kinase"/>
    <property type="match status" value="1"/>
</dbReference>
<evidence type="ECO:0000256" key="2">
    <source>
        <dbReference type="ARBA" id="ARBA00004314"/>
    </source>
</evidence>
<dbReference type="SMART" id="SM00387">
    <property type="entry name" value="HATPase_c"/>
    <property type="match status" value="1"/>
</dbReference>
<keyword evidence="12 13" id="KW-0472">Membrane</keyword>
<dbReference type="GO" id="GO:0000155">
    <property type="term" value="F:phosphorelay sensor kinase activity"/>
    <property type="evidence" value="ECO:0007669"/>
    <property type="project" value="InterPro"/>
</dbReference>
<evidence type="ECO:0000259" key="14">
    <source>
        <dbReference type="PROSITE" id="PS50109"/>
    </source>
</evidence>
<feature type="transmembrane region" description="Helical" evidence="13">
    <location>
        <begin position="164"/>
        <end position="183"/>
    </location>
</feature>
<dbReference type="RefSeq" id="WP_060671055.1">
    <property type="nucleotide sequence ID" value="NZ_LIXZ01000002.1"/>
</dbReference>
<dbReference type="SUPFAM" id="SSF47384">
    <property type="entry name" value="Homodimeric domain of signal transducing histidine kinase"/>
    <property type="match status" value="1"/>
</dbReference>
<evidence type="ECO:0000256" key="11">
    <source>
        <dbReference type="ARBA" id="ARBA00023012"/>
    </source>
</evidence>
<evidence type="ECO:0000256" key="4">
    <source>
        <dbReference type="ARBA" id="ARBA00012438"/>
    </source>
</evidence>
<dbReference type="Pfam" id="PF00989">
    <property type="entry name" value="PAS"/>
    <property type="match status" value="1"/>
</dbReference>
<dbReference type="AlphaFoldDB" id="A0A0P6WJN7"/>
<dbReference type="NCBIfam" id="NF046044">
    <property type="entry name" value="PnpS"/>
    <property type="match status" value="1"/>
</dbReference>
<dbReference type="Pfam" id="PF00512">
    <property type="entry name" value="HisKA"/>
    <property type="match status" value="1"/>
</dbReference>
<feature type="domain" description="PAS" evidence="15">
    <location>
        <begin position="245"/>
        <end position="318"/>
    </location>
</feature>
<dbReference type="FunFam" id="3.30.565.10:FF:000023">
    <property type="entry name" value="PAS domain-containing sensor histidine kinase"/>
    <property type="match status" value="1"/>
</dbReference>
<keyword evidence="7" id="KW-0808">Transferase</keyword>
<dbReference type="eggNOG" id="COG5002">
    <property type="taxonomic scope" value="Bacteria"/>
</dbReference>
<accession>A0A0P6WJN7</accession>
<dbReference type="InterPro" id="IPR031967">
    <property type="entry name" value="PhoR_single_Cache-like_dom"/>
</dbReference>
<dbReference type="PROSITE" id="PS50109">
    <property type="entry name" value="HIS_KIN"/>
    <property type="match status" value="1"/>
</dbReference>
<dbReference type="SUPFAM" id="SSF158472">
    <property type="entry name" value="HAMP domain-like"/>
    <property type="match status" value="1"/>
</dbReference>
<dbReference type="FunFam" id="1.10.287.130:FF:000001">
    <property type="entry name" value="Two-component sensor histidine kinase"/>
    <property type="match status" value="1"/>
</dbReference>
<keyword evidence="13" id="KW-1133">Transmembrane helix</keyword>
<dbReference type="InterPro" id="IPR036890">
    <property type="entry name" value="HATPase_C_sf"/>
</dbReference>
<keyword evidence="5" id="KW-1003">Cell membrane</keyword>
<keyword evidence="10" id="KW-0067">ATP-binding</keyword>
<dbReference type="Gene3D" id="3.30.450.20">
    <property type="entry name" value="PAS domain"/>
    <property type="match status" value="2"/>
</dbReference>
<keyword evidence="9" id="KW-0418">Kinase</keyword>
<gene>
    <name evidence="17" type="ORF">AM506_03995</name>
</gene>
<dbReference type="SMART" id="SM00388">
    <property type="entry name" value="HisKA"/>
    <property type="match status" value="1"/>
</dbReference>
<evidence type="ECO:0000313" key="18">
    <source>
        <dbReference type="Proteomes" id="UP000050398"/>
    </source>
</evidence>
<feature type="domain" description="HAMP" evidence="16">
    <location>
        <begin position="188"/>
        <end position="240"/>
    </location>
</feature>
<evidence type="ECO:0000256" key="9">
    <source>
        <dbReference type="ARBA" id="ARBA00022777"/>
    </source>
</evidence>
<evidence type="ECO:0000256" key="8">
    <source>
        <dbReference type="ARBA" id="ARBA00022741"/>
    </source>
</evidence>
<dbReference type="CDD" id="cd00075">
    <property type="entry name" value="HATPase"/>
    <property type="match status" value="1"/>
</dbReference>
<evidence type="ECO:0000313" key="17">
    <source>
        <dbReference type="EMBL" id="KPL60901.1"/>
    </source>
</evidence>
<evidence type="ECO:0000259" key="16">
    <source>
        <dbReference type="PROSITE" id="PS50885"/>
    </source>
</evidence>
<keyword evidence="6" id="KW-0597">Phosphoprotein</keyword>
<dbReference type="EMBL" id="LIXZ01000002">
    <property type="protein sequence ID" value="KPL60901.1"/>
    <property type="molecule type" value="Genomic_DNA"/>
</dbReference>
<dbReference type="Pfam" id="PF16736">
    <property type="entry name" value="sCache_like"/>
    <property type="match status" value="1"/>
</dbReference>
<dbReference type="InterPro" id="IPR013767">
    <property type="entry name" value="PAS_fold"/>
</dbReference>
<dbReference type="GO" id="GO:0005524">
    <property type="term" value="F:ATP binding"/>
    <property type="evidence" value="ECO:0007669"/>
    <property type="project" value="UniProtKB-KW"/>
</dbReference>
<dbReference type="InterPro" id="IPR005467">
    <property type="entry name" value="His_kinase_dom"/>
</dbReference>
<dbReference type="PRINTS" id="PR00344">
    <property type="entry name" value="BCTRLSENSOR"/>
</dbReference>
<keyword evidence="13" id="KW-0812">Transmembrane</keyword>
<dbReference type="Gene3D" id="1.10.287.130">
    <property type="match status" value="1"/>
</dbReference>
<evidence type="ECO:0000259" key="15">
    <source>
        <dbReference type="PROSITE" id="PS50112"/>
    </source>
</evidence>
<evidence type="ECO:0000256" key="6">
    <source>
        <dbReference type="ARBA" id="ARBA00022553"/>
    </source>
</evidence>
<sequence length="599" mass="67960">MTKFRTKLLFALITLIIAVLIGLGLLLGQIFKNFYLDTFNSRIQKETRLLASSIEENGTPKEINPDMIKGLSDILDVRITVLDKAGDVVHDTDTSDSVVGPQQKKIVQEIQENWDVKQKHKKLVASGNEYRYYWYPLKNTNGEMMGLLIMSAEVDALERGTQQIWFVLSISLGLALVLIIILGSRITVRYTKPIESATNVAMELAKGNYRARTYEDRLDETSMLSTSINILARNLQEMVNAQEMQQDRLTTLIENMGSALLLIDHRGFVVLTNRTFRDFFNLEESQLKKVRYHEVIHYSEVNKLVEEIFMTEERLRKQILLPHKLDRKHYEVYGAPIIGNNDVWKGIVVVFHDITELKKLEQMRKDFVANVSHELKTPITSIKGFSETLLDGAMDDPETMKSFLDIILKESDRLQSLIQDLLELSKIEKQGFQLFIEEVEVTGLIEDVLPILKEKAKPKDISLQADFESKGIAEVDSYRLKQVFINLISNAIAYTPKGGNVSVTVTEDRDKVYVQVKDNGMGISQEELPRIFERFYRVDKARSRNSGGTGLGLAIVKHIIEAHEGDIEVESELDKGTTFTVTLNKQSSAIAHGGNHGKP</sequence>
<dbReference type="PROSITE" id="PS50112">
    <property type="entry name" value="PAS"/>
    <property type="match status" value="1"/>
</dbReference>
<dbReference type="OrthoDB" id="9813151at2"/>
<proteinExistence type="predicted"/>
<dbReference type="GO" id="GO:0006355">
    <property type="term" value="P:regulation of DNA-templated transcription"/>
    <property type="evidence" value="ECO:0007669"/>
    <property type="project" value="InterPro"/>
</dbReference>
<keyword evidence="8" id="KW-0547">Nucleotide-binding</keyword>
<dbReference type="InterPro" id="IPR000014">
    <property type="entry name" value="PAS"/>
</dbReference>
<dbReference type="GO" id="GO:0045121">
    <property type="term" value="C:membrane raft"/>
    <property type="evidence" value="ECO:0007669"/>
    <property type="project" value="UniProtKB-SubCell"/>
</dbReference>
<dbReference type="SMART" id="SM00304">
    <property type="entry name" value="HAMP"/>
    <property type="match status" value="1"/>
</dbReference>
<dbReference type="GO" id="GO:0004721">
    <property type="term" value="F:phosphoprotein phosphatase activity"/>
    <property type="evidence" value="ECO:0007669"/>
    <property type="project" value="TreeGrafter"/>
</dbReference>
<dbReference type="InterPro" id="IPR003660">
    <property type="entry name" value="HAMP_dom"/>
</dbReference>
<dbReference type="NCBIfam" id="TIGR00229">
    <property type="entry name" value="sensory_box"/>
    <property type="match status" value="1"/>
</dbReference>
<dbReference type="Gene3D" id="3.30.565.10">
    <property type="entry name" value="Histidine kinase-like ATPase, C-terminal domain"/>
    <property type="match status" value="1"/>
</dbReference>
<reference evidence="17 18" key="1">
    <citation type="submission" date="2015-08" db="EMBL/GenBank/DDBJ databases">
        <title>Draft Genome Sequence of Bacillus vietnamensis UCD-SED5.</title>
        <authorList>
            <person name="Lee R.D."/>
            <person name="Jospin G."/>
            <person name="Lang J.M."/>
            <person name="Coil D.A."/>
            <person name="Eisen J.A."/>
        </authorList>
    </citation>
    <scope>NUCLEOTIDE SEQUENCE [LARGE SCALE GENOMIC DNA]</scope>
    <source>
        <strain evidence="17 18">UCD-SED5</strain>
    </source>
</reference>
<dbReference type="SMART" id="SM00091">
    <property type="entry name" value="PAS"/>
    <property type="match status" value="1"/>
</dbReference>
<organism evidence="17 18">
    <name type="scientific">Rossellomorea vietnamensis</name>
    <dbReference type="NCBI Taxonomy" id="218284"/>
    <lineage>
        <taxon>Bacteria</taxon>
        <taxon>Bacillati</taxon>
        <taxon>Bacillota</taxon>
        <taxon>Bacilli</taxon>
        <taxon>Bacillales</taxon>
        <taxon>Bacillaceae</taxon>
        <taxon>Rossellomorea</taxon>
    </lineage>
</organism>
<dbReference type="SUPFAM" id="SSF55874">
    <property type="entry name" value="ATPase domain of HSP90 chaperone/DNA topoisomerase II/histidine kinase"/>
    <property type="match status" value="1"/>
</dbReference>
<comment type="subcellular location">
    <subcellularLocation>
        <location evidence="3">Cell membrane</location>
        <topology evidence="3">Multi-pass membrane protein</topology>
    </subcellularLocation>
    <subcellularLocation>
        <location evidence="2">Membrane raft</location>
        <topology evidence="2">Multi-pass membrane protein</topology>
    </subcellularLocation>
</comment>
<name>A0A0P6WJN7_9BACI</name>
<dbReference type="InterPro" id="IPR003594">
    <property type="entry name" value="HATPase_dom"/>
</dbReference>
<dbReference type="GO" id="GO:0005886">
    <property type="term" value="C:plasma membrane"/>
    <property type="evidence" value="ECO:0007669"/>
    <property type="project" value="UniProtKB-SubCell"/>
</dbReference>
<dbReference type="InterPro" id="IPR035965">
    <property type="entry name" value="PAS-like_dom_sf"/>
</dbReference>
<dbReference type="CDD" id="cd06225">
    <property type="entry name" value="HAMP"/>
    <property type="match status" value="1"/>
</dbReference>
<evidence type="ECO:0000256" key="12">
    <source>
        <dbReference type="ARBA" id="ARBA00023136"/>
    </source>
</evidence>
<evidence type="ECO:0000256" key="1">
    <source>
        <dbReference type="ARBA" id="ARBA00000085"/>
    </source>
</evidence>
<dbReference type="PROSITE" id="PS50885">
    <property type="entry name" value="HAMP"/>
    <property type="match status" value="1"/>
</dbReference>
<evidence type="ECO:0000256" key="13">
    <source>
        <dbReference type="SAM" id="Phobius"/>
    </source>
</evidence>
<comment type="caution">
    <text evidence="17">The sequence shown here is derived from an EMBL/GenBank/DDBJ whole genome shotgun (WGS) entry which is preliminary data.</text>
</comment>
<evidence type="ECO:0000256" key="3">
    <source>
        <dbReference type="ARBA" id="ARBA00004651"/>
    </source>
</evidence>
<dbReference type="InterPro" id="IPR036097">
    <property type="entry name" value="HisK_dim/P_sf"/>
</dbReference>
<dbReference type="InterPro" id="IPR004358">
    <property type="entry name" value="Sig_transdc_His_kin-like_C"/>
</dbReference>
<evidence type="ECO:0000256" key="10">
    <source>
        <dbReference type="ARBA" id="ARBA00022840"/>
    </source>
</evidence>
<evidence type="ECO:0000256" key="7">
    <source>
        <dbReference type="ARBA" id="ARBA00022679"/>
    </source>
</evidence>
<dbReference type="InterPro" id="IPR003661">
    <property type="entry name" value="HisK_dim/P_dom"/>
</dbReference>
<dbReference type="Proteomes" id="UP000050398">
    <property type="component" value="Unassembled WGS sequence"/>
</dbReference>
<dbReference type="PANTHER" id="PTHR45453">
    <property type="entry name" value="PHOSPHATE REGULON SENSOR PROTEIN PHOR"/>
    <property type="match status" value="1"/>
</dbReference>
<dbReference type="Pfam" id="PF02518">
    <property type="entry name" value="HATPase_c"/>
    <property type="match status" value="1"/>
</dbReference>
<evidence type="ECO:0000256" key="5">
    <source>
        <dbReference type="ARBA" id="ARBA00022475"/>
    </source>
</evidence>
<keyword evidence="11" id="KW-0902">Two-component regulatory system</keyword>
<feature type="domain" description="Histidine kinase" evidence="14">
    <location>
        <begin position="370"/>
        <end position="587"/>
    </location>
</feature>
<dbReference type="PANTHER" id="PTHR45453:SF1">
    <property type="entry name" value="PHOSPHATE REGULON SENSOR PROTEIN PHOR"/>
    <property type="match status" value="1"/>
</dbReference>
<dbReference type="SUPFAM" id="SSF55785">
    <property type="entry name" value="PYP-like sensor domain (PAS domain)"/>
    <property type="match status" value="1"/>
</dbReference>
<dbReference type="CDD" id="cd00082">
    <property type="entry name" value="HisKA"/>
    <property type="match status" value="1"/>
</dbReference>
<dbReference type="InterPro" id="IPR050351">
    <property type="entry name" value="BphY/WalK/GraS-like"/>
</dbReference>
<protein>
    <recommendedName>
        <fullName evidence="4">histidine kinase</fullName>
        <ecNumber evidence="4">2.7.13.3</ecNumber>
    </recommendedName>
</protein>